<name>A0ABY2XEC3_9RHOB</name>
<dbReference type="SUPFAM" id="SSF46689">
    <property type="entry name" value="Homeodomain-like"/>
    <property type="match status" value="1"/>
</dbReference>
<evidence type="ECO:0000259" key="4">
    <source>
        <dbReference type="PROSITE" id="PS01124"/>
    </source>
</evidence>
<evidence type="ECO:0000256" key="2">
    <source>
        <dbReference type="ARBA" id="ARBA00023125"/>
    </source>
</evidence>
<dbReference type="EMBL" id="VCPC01000001">
    <property type="protein sequence ID" value="TMV15329.1"/>
    <property type="molecule type" value="Genomic_DNA"/>
</dbReference>
<gene>
    <name evidence="5" type="ORF">FGK64_05050</name>
</gene>
<dbReference type="InterPro" id="IPR020449">
    <property type="entry name" value="Tscrpt_reg_AraC-type_HTH"/>
</dbReference>
<keyword evidence="3" id="KW-0804">Transcription</keyword>
<feature type="domain" description="HTH araC/xylS-type" evidence="4">
    <location>
        <begin position="247"/>
        <end position="345"/>
    </location>
</feature>
<dbReference type="PANTHER" id="PTHR47894:SF4">
    <property type="entry name" value="HTH-TYPE TRANSCRIPTIONAL REGULATOR GADX"/>
    <property type="match status" value="1"/>
</dbReference>
<dbReference type="InterPro" id="IPR009057">
    <property type="entry name" value="Homeodomain-like_sf"/>
</dbReference>
<keyword evidence="1" id="KW-0805">Transcription regulation</keyword>
<reference evidence="5 6" key="1">
    <citation type="submission" date="2019-05" db="EMBL/GenBank/DDBJ databases">
        <title>Marivita sp. nov. isolated from sea sediment.</title>
        <authorList>
            <person name="Kim W."/>
        </authorList>
    </citation>
    <scope>NUCLEOTIDE SEQUENCE [LARGE SCALE GENOMIC DNA]</scope>
    <source>
        <strain evidence="5 6">CAU 1492</strain>
    </source>
</reference>
<evidence type="ECO:0000256" key="1">
    <source>
        <dbReference type="ARBA" id="ARBA00023015"/>
    </source>
</evidence>
<protein>
    <submittedName>
        <fullName evidence="5">AraC family transcriptional regulator</fullName>
    </submittedName>
</protein>
<dbReference type="Proteomes" id="UP001191082">
    <property type="component" value="Unassembled WGS sequence"/>
</dbReference>
<dbReference type="Gene3D" id="1.10.10.60">
    <property type="entry name" value="Homeodomain-like"/>
    <property type="match status" value="1"/>
</dbReference>
<dbReference type="PROSITE" id="PS01124">
    <property type="entry name" value="HTH_ARAC_FAMILY_2"/>
    <property type="match status" value="1"/>
</dbReference>
<dbReference type="SMART" id="SM00342">
    <property type="entry name" value="HTH_ARAC"/>
    <property type="match status" value="1"/>
</dbReference>
<sequence>MARGLGSLLRGAQVPEISAIFVRKHVNEAVNLPDKAALYASVGLTADSAQAPDAGVSTADYFSLLETIAKSEWPSLGFHMRVCAGMRCEEFGAVGLAIKSAPTLRHGFQRMHRYARLYNKTSAFAVEDKGHVYCWTHRRPEPQRLGNHLSNEAALATFLTLCREAAGPQLTPVRLQFAHQPIGDTTALVRHFGIEPVYGEAMDGMQFALEDVDRPNPAGDMGFWRFFSDHLDTLLPPAETAPDKLAAQVVDEVAGLLSGGVPQLAEVASRMGMGTRTLQRRLSDGGTTYQDLVTEARRQLARKLLRQSDYSLSEIAFLTGFSEQSAFTRAFKRDEGITPRAYRQSILSPAAAI</sequence>
<dbReference type="InterPro" id="IPR032687">
    <property type="entry name" value="AraC-type_N"/>
</dbReference>
<dbReference type="Pfam" id="PF12833">
    <property type="entry name" value="HTH_18"/>
    <property type="match status" value="1"/>
</dbReference>
<keyword evidence="6" id="KW-1185">Reference proteome</keyword>
<organism evidence="5 6">
    <name type="scientific">Arenibacterium halophilum</name>
    <dbReference type="NCBI Taxonomy" id="2583821"/>
    <lineage>
        <taxon>Bacteria</taxon>
        <taxon>Pseudomonadati</taxon>
        <taxon>Pseudomonadota</taxon>
        <taxon>Alphaproteobacteria</taxon>
        <taxon>Rhodobacterales</taxon>
        <taxon>Paracoccaceae</taxon>
        <taxon>Arenibacterium</taxon>
    </lineage>
</organism>
<dbReference type="Pfam" id="PF12625">
    <property type="entry name" value="Arabinose_bd"/>
    <property type="match status" value="1"/>
</dbReference>
<accession>A0ABY2XEC3</accession>
<keyword evidence="2" id="KW-0238">DNA-binding</keyword>
<proteinExistence type="predicted"/>
<comment type="caution">
    <text evidence="5">The sequence shown here is derived from an EMBL/GenBank/DDBJ whole genome shotgun (WGS) entry which is preliminary data.</text>
</comment>
<evidence type="ECO:0000313" key="5">
    <source>
        <dbReference type="EMBL" id="TMV15329.1"/>
    </source>
</evidence>
<evidence type="ECO:0000313" key="6">
    <source>
        <dbReference type="Proteomes" id="UP001191082"/>
    </source>
</evidence>
<dbReference type="PRINTS" id="PR00032">
    <property type="entry name" value="HTHARAC"/>
</dbReference>
<evidence type="ECO:0000256" key="3">
    <source>
        <dbReference type="ARBA" id="ARBA00023163"/>
    </source>
</evidence>
<dbReference type="PANTHER" id="PTHR47894">
    <property type="entry name" value="HTH-TYPE TRANSCRIPTIONAL REGULATOR GADX"/>
    <property type="match status" value="1"/>
</dbReference>
<dbReference type="InterPro" id="IPR018060">
    <property type="entry name" value="HTH_AraC"/>
</dbReference>